<evidence type="ECO:0000313" key="2">
    <source>
        <dbReference type="EMBL" id="PWA68012.1"/>
    </source>
</evidence>
<evidence type="ECO:0000256" key="1">
    <source>
        <dbReference type="SAM" id="MobiDB-lite"/>
    </source>
</evidence>
<gene>
    <name evidence="2" type="ORF">CTI12_AA101410</name>
</gene>
<evidence type="ECO:0000313" key="3">
    <source>
        <dbReference type="Proteomes" id="UP000245207"/>
    </source>
</evidence>
<evidence type="ECO:0008006" key="4">
    <source>
        <dbReference type="Google" id="ProtNLM"/>
    </source>
</evidence>
<dbReference type="EMBL" id="PKPP01003723">
    <property type="protein sequence ID" value="PWA68012.1"/>
    <property type="molecule type" value="Genomic_DNA"/>
</dbReference>
<dbReference type="AlphaFoldDB" id="A0A2U1N3D8"/>
<reference evidence="2 3" key="1">
    <citation type="journal article" date="2018" name="Mol. Plant">
        <title>The genome of Artemisia annua provides insight into the evolution of Asteraceae family and artemisinin biosynthesis.</title>
        <authorList>
            <person name="Shen Q."/>
            <person name="Zhang L."/>
            <person name="Liao Z."/>
            <person name="Wang S."/>
            <person name="Yan T."/>
            <person name="Shi P."/>
            <person name="Liu M."/>
            <person name="Fu X."/>
            <person name="Pan Q."/>
            <person name="Wang Y."/>
            <person name="Lv Z."/>
            <person name="Lu X."/>
            <person name="Zhang F."/>
            <person name="Jiang W."/>
            <person name="Ma Y."/>
            <person name="Chen M."/>
            <person name="Hao X."/>
            <person name="Li L."/>
            <person name="Tang Y."/>
            <person name="Lv G."/>
            <person name="Zhou Y."/>
            <person name="Sun X."/>
            <person name="Brodelius P.E."/>
            <person name="Rose J.K.C."/>
            <person name="Tang K."/>
        </authorList>
    </citation>
    <scope>NUCLEOTIDE SEQUENCE [LARGE SCALE GENOMIC DNA]</scope>
    <source>
        <strain evidence="3">cv. Huhao1</strain>
        <tissue evidence="2">Leaf</tissue>
    </source>
</reference>
<protein>
    <recommendedName>
        <fullName evidence="4">Helitron helicase-like domain-containing protein</fullName>
    </recommendedName>
</protein>
<dbReference type="Proteomes" id="UP000245207">
    <property type="component" value="Unassembled WGS sequence"/>
</dbReference>
<organism evidence="2 3">
    <name type="scientific">Artemisia annua</name>
    <name type="common">Sweet wormwood</name>
    <dbReference type="NCBI Taxonomy" id="35608"/>
    <lineage>
        <taxon>Eukaryota</taxon>
        <taxon>Viridiplantae</taxon>
        <taxon>Streptophyta</taxon>
        <taxon>Embryophyta</taxon>
        <taxon>Tracheophyta</taxon>
        <taxon>Spermatophyta</taxon>
        <taxon>Magnoliopsida</taxon>
        <taxon>eudicotyledons</taxon>
        <taxon>Gunneridae</taxon>
        <taxon>Pentapetalae</taxon>
        <taxon>asterids</taxon>
        <taxon>campanulids</taxon>
        <taxon>Asterales</taxon>
        <taxon>Asteraceae</taxon>
        <taxon>Asteroideae</taxon>
        <taxon>Anthemideae</taxon>
        <taxon>Artemisiinae</taxon>
        <taxon>Artemisia</taxon>
    </lineage>
</organism>
<sequence length="242" mass="26912">MDRVLDLNLPLGRTFLTQSELAKLLNSAYLKSVEPTGDAAAHAGSSPPKAGSVHLDEPMQKSEETEPKALGSMPMDHLMKELELSAAHQATLKKNGPECQHLRLHSIRGVVPAAALFCERMENIRHTLWRGLREDIVEGLIQFLNQKNTLVRLFHTARDKLQEADIPEFQIRLFGVIGANQYELPTADAIGAIVYDGGPESMIEYDVIIQRHSGEAESVNKLHPAWHCSFLFSLFTVNKAII</sequence>
<dbReference type="PANTHER" id="PTHR45786:SF74">
    <property type="entry name" value="ATP-DEPENDENT DNA HELICASE"/>
    <property type="match status" value="1"/>
</dbReference>
<feature type="region of interest" description="Disordered" evidence="1">
    <location>
        <begin position="37"/>
        <end position="67"/>
    </location>
</feature>
<dbReference type="PANTHER" id="PTHR45786">
    <property type="entry name" value="DNA BINDING PROTEIN-LIKE"/>
    <property type="match status" value="1"/>
</dbReference>
<keyword evidence="3" id="KW-1185">Reference proteome</keyword>
<comment type="caution">
    <text evidence="2">The sequence shown here is derived from an EMBL/GenBank/DDBJ whole genome shotgun (WGS) entry which is preliminary data.</text>
</comment>
<proteinExistence type="predicted"/>
<accession>A0A2U1N3D8</accession>
<dbReference type="OrthoDB" id="1928976at2759"/>
<feature type="compositionally biased region" description="Basic and acidic residues" evidence="1">
    <location>
        <begin position="54"/>
        <end position="67"/>
    </location>
</feature>
<name>A0A2U1N3D8_ARTAN</name>